<sequence>MKASNSSKQAFGNRSMSSEKWWGYFSYHPASKQLLLNGDKASNEKSSFPDIKVIFSHGSCGSSLVHRLLSGTFGGVVELDGNQKRSGLNVERQGYGRYETTSLRYPPPRGSNSGRNRYRELTNTATTVAAANYCARRCGSNAKRFGMGCYSSQRFMKYGYGPTSMGRLFY</sequence>
<reference evidence="1" key="1">
    <citation type="journal article" date="2022" name="Int. J. Mol. Sci.">
        <title>Draft Genome of Tanacetum Coccineum: Genomic Comparison of Closely Related Tanacetum-Family Plants.</title>
        <authorList>
            <person name="Yamashiro T."/>
            <person name="Shiraishi A."/>
            <person name="Nakayama K."/>
            <person name="Satake H."/>
        </authorList>
    </citation>
    <scope>NUCLEOTIDE SEQUENCE</scope>
</reference>
<dbReference type="EMBL" id="BQNB010017069">
    <property type="protein sequence ID" value="GJT58999.1"/>
    <property type="molecule type" value="Genomic_DNA"/>
</dbReference>
<evidence type="ECO:0000313" key="1">
    <source>
        <dbReference type="EMBL" id="GJT58999.1"/>
    </source>
</evidence>
<accession>A0ABQ5F7L9</accession>
<protein>
    <submittedName>
        <fullName evidence="1">Uncharacterized protein</fullName>
    </submittedName>
</protein>
<organism evidence="1 2">
    <name type="scientific">Tanacetum coccineum</name>
    <dbReference type="NCBI Taxonomy" id="301880"/>
    <lineage>
        <taxon>Eukaryota</taxon>
        <taxon>Viridiplantae</taxon>
        <taxon>Streptophyta</taxon>
        <taxon>Embryophyta</taxon>
        <taxon>Tracheophyta</taxon>
        <taxon>Spermatophyta</taxon>
        <taxon>Magnoliopsida</taxon>
        <taxon>eudicotyledons</taxon>
        <taxon>Gunneridae</taxon>
        <taxon>Pentapetalae</taxon>
        <taxon>asterids</taxon>
        <taxon>campanulids</taxon>
        <taxon>Asterales</taxon>
        <taxon>Asteraceae</taxon>
        <taxon>Asteroideae</taxon>
        <taxon>Anthemideae</taxon>
        <taxon>Anthemidinae</taxon>
        <taxon>Tanacetum</taxon>
    </lineage>
</organism>
<proteinExistence type="predicted"/>
<comment type="caution">
    <text evidence="1">The sequence shown here is derived from an EMBL/GenBank/DDBJ whole genome shotgun (WGS) entry which is preliminary data.</text>
</comment>
<gene>
    <name evidence="1" type="ORF">Tco_1002532</name>
</gene>
<evidence type="ECO:0000313" key="2">
    <source>
        <dbReference type="Proteomes" id="UP001151760"/>
    </source>
</evidence>
<reference evidence="1" key="2">
    <citation type="submission" date="2022-01" db="EMBL/GenBank/DDBJ databases">
        <authorList>
            <person name="Yamashiro T."/>
            <person name="Shiraishi A."/>
            <person name="Satake H."/>
            <person name="Nakayama K."/>
        </authorList>
    </citation>
    <scope>NUCLEOTIDE SEQUENCE</scope>
</reference>
<name>A0ABQ5F7L9_9ASTR</name>
<keyword evidence="2" id="KW-1185">Reference proteome</keyword>
<dbReference type="Proteomes" id="UP001151760">
    <property type="component" value="Unassembled WGS sequence"/>
</dbReference>